<protein>
    <submittedName>
        <fullName evidence="1">Uncharacterized protein</fullName>
    </submittedName>
</protein>
<organism evidence="1 2">
    <name type="scientific">Mesonia oceanica</name>
    <dbReference type="NCBI Taxonomy" id="2687242"/>
    <lineage>
        <taxon>Bacteria</taxon>
        <taxon>Pseudomonadati</taxon>
        <taxon>Bacteroidota</taxon>
        <taxon>Flavobacteriia</taxon>
        <taxon>Flavobacteriales</taxon>
        <taxon>Flavobacteriaceae</taxon>
        <taxon>Mesonia</taxon>
    </lineage>
</organism>
<gene>
    <name evidence="1" type="ORF">FVB9532_02603</name>
</gene>
<keyword evidence="2" id="KW-1185">Reference proteome</keyword>
<sequence length="305" mass="37127">MKSILLIIPYFGKWPIWFEAHLISIKYNPSINWLCPTDCKIPEEHPENIKFLKTNLENLNKHVNEVVDCEVPLTPRKFCDLKPAYAHIFSEEVEVYDFWGFCDLDIIWGDIRKFITPQLLENYDIISSRKEAISGHFNLFRNSEKLNKLYREIPNYKKLFEHPKFQWTDEKILTEFLKNKSFKKGQDVKVYWAKILLNSDSKGRAHQEYEFDKWIWEEGKVKDAITKKEVMYLHFINWKRTMKYSEIAYKDDAEKFYISFNGMHYKRHSLFKKLQRTFINILNGYYVKERRRKRKVWLKKIKRKL</sequence>
<evidence type="ECO:0000313" key="2">
    <source>
        <dbReference type="Proteomes" id="UP000356253"/>
    </source>
</evidence>
<accession>A0AC61YBQ4</accession>
<dbReference type="EMBL" id="CABVMM010000010">
    <property type="protein sequence ID" value="VVV01313.1"/>
    <property type="molecule type" value="Genomic_DNA"/>
</dbReference>
<reference evidence="1" key="1">
    <citation type="submission" date="2019-09" db="EMBL/GenBank/DDBJ databases">
        <authorList>
            <person name="Rodrigo-Torres L."/>
            <person name="Arahal R. D."/>
            <person name="Lucena T."/>
        </authorList>
    </citation>
    <scope>NUCLEOTIDE SEQUENCE</scope>
    <source>
        <strain evidence="1">ISS653</strain>
    </source>
</reference>
<comment type="caution">
    <text evidence="1">The sequence shown here is derived from an EMBL/GenBank/DDBJ whole genome shotgun (WGS) entry which is preliminary data.</text>
</comment>
<proteinExistence type="predicted"/>
<name>A0AC61YBQ4_9FLAO</name>
<dbReference type="Proteomes" id="UP000356253">
    <property type="component" value="Unassembled WGS sequence"/>
</dbReference>
<evidence type="ECO:0000313" key="1">
    <source>
        <dbReference type="EMBL" id="VVV01313.1"/>
    </source>
</evidence>